<reference evidence="4" key="1">
    <citation type="submission" date="2024-06" db="EMBL/GenBank/DDBJ databases">
        <authorList>
            <person name="Ryan C."/>
        </authorList>
    </citation>
    <scope>NUCLEOTIDE SEQUENCE [LARGE SCALE GENOMIC DNA]</scope>
</reference>
<organism evidence="3 4">
    <name type="scientific">Urochloa decumbens</name>
    <dbReference type="NCBI Taxonomy" id="240449"/>
    <lineage>
        <taxon>Eukaryota</taxon>
        <taxon>Viridiplantae</taxon>
        <taxon>Streptophyta</taxon>
        <taxon>Embryophyta</taxon>
        <taxon>Tracheophyta</taxon>
        <taxon>Spermatophyta</taxon>
        <taxon>Magnoliopsida</taxon>
        <taxon>Liliopsida</taxon>
        <taxon>Poales</taxon>
        <taxon>Poaceae</taxon>
        <taxon>PACMAD clade</taxon>
        <taxon>Panicoideae</taxon>
        <taxon>Panicodae</taxon>
        <taxon>Paniceae</taxon>
        <taxon>Melinidinae</taxon>
        <taxon>Urochloa</taxon>
    </lineage>
</organism>
<protein>
    <submittedName>
        <fullName evidence="3">Uncharacterized protein</fullName>
    </submittedName>
</protein>
<keyword evidence="1" id="KW-0472">Membrane</keyword>
<dbReference type="Pfam" id="PF06376">
    <property type="entry name" value="AGP"/>
    <property type="match status" value="1"/>
</dbReference>
<dbReference type="Proteomes" id="UP001497457">
    <property type="component" value="Chromosome 18b"/>
</dbReference>
<sequence>MGSLTARLTLLAYLLVATLLHPCLCHAAAVPAARSGAGANNWRVDPKTIDQGVAYVLMLLALFVTYIVH</sequence>
<name>A0ABC8Z720_9POAL</name>
<evidence type="ECO:0000256" key="2">
    <source>
        <dbReference type="SAM" id="SignalP"/>
    </source>
</evidence>
<evidence type="ECO:0000256" key="1">
    <source>
        <dbReference type="SAM" id="Phobius"/>
    </source>
</evidence>
<dbReference type="AlphaFoldDB" id="A0ABC8Z720"/>
<dbReference type="InterPro" id="IPR009424">
    <property type="entry name" value="AGP16/20/22/41"/>
</dbReference>
<dbReference type="PANTHER" id="PTHR33374">
    <property type="entry name" value="ARABINOGALACTAN PROTEIN 20"/>
    <property type="match status" value="1"/>
</dbReference>
<gene>
    <name evidence="3" type="ORF">URODEC1_LOCUS41741</name>
</gene>
<accession>A0ABC8Z720</accession>
<feature type="chain" id="PRO_5044800925" evidence="2">
    <location>
        <begin position="26"/>
        <end position="69"/>
    </location>
</feature>
<dbReference type="EMBL" id="OZ075128">
    <property type="protein sequence ID" value="CAL4955945.1"/>
    <property type="molecule type" value="Genomic_DNA"/>
</dbReference>
<keyword evidence="1" id="KW-1133">Transmembrane helix</keyword>
<feature type="transmembrane region" description="Helical" evidence="1">
    <location>
        <begin position="51"/>
        <end position="68"/>
    </location>
</feature>
<feature type="signal peptide" evidence="2">
    <location>
        <begin position="1"/>
        <end position="25"/>
    </location>
</feature>
<reference evidence="3 4" key="2">
    <citation type="submission" date="2024-10" db="EMBL/GenBank/DDBJ databases">
        <authorList>
            <person name="Ryan C."/>
        </authorList>
    </citation>
    <scope>NUCLEOTIDE SEQUENCE [LARGE SCALE GENOMIC DNA]</scope>
</reference>
<evidence type="ECO:0000313" key="4">
    <source>
        <dbReference type="Proteomes" id="UP001497457"/>
    </source>
</evidence>
<evidence type="ECO:0000313" key="3">
    <source>
        <dbReference type="EMBL" id="CAL4955945.1"/>
    </source>
</evidence>
<keyword evidence="2" id="KW-0732">Signal</keyword>
<keyword evidence="4" id="KW-1185">Reference proteome</keyword>
<keyword evidence="1" id="KW-0812">Transmembrane</keyword>
<proteinExistence type="predicted"/>